<dbReference type="Gene3D" id="3.20.20.80">
    <property type="entry name" value="Glycosidases"/>
    <property type="match status" value="1"/>
</dbReference>
<dbReference type="InterPro" id="IPR025705">
    <property type="entry name" value="Beta_hexosaminidase_sua/sub"/>
</dbReference>
<evidence type="ECO:0000256" key="5">
    <source>
        <dbReference type="ARBA" id="ARBA00023295"/>
    </source>
</evidence>
<evidence type="ECO:0000259" key="9">
    <source>
        <dbReference type="Pfam" id="PF14845"/>
    </source>
</evidence>
<dbReference type="GO" id="GO:0005764">
    <property type="term" value="C:lysosome"/>
    <property type="evidence" value="ECO:0007669"/>
    <property type="project" value="TreeGrafter"/>
</dbReference>
<keyword evidence="3 6" id="KW-0378">Hydrolase</keyword>
<dbReference type="GO" id="GO:0006689">
    <property type="term" value="P:ganglioside catabolic process"/>
    <property type="evidence" value="ECO:0007669"/>
    <property type="project" value="TreeGrafter"/>
</dbReference>
<sequence length="492" mass="55989">MKFIKLLIVGLVQGITIWPEPASFKTKNEKIKVGRLRFAYSGRSTIVKEAFLRYSDQIFSHGITGVPRVQVYVEIEDENSELGSKMNESYIVNMKTNEIFISSKTQWGILRALESLSQLFEYDAGDETYYLTLSEIQDEPRFSHRGLLIDSGRHFLNVKTIKAMIDSMAYVKLNVLHWHLTEDQSFSMPSWQFPELSLNGSFSAKERYSHYDIKDIVQYAKLRGIRVIPEFDMPGHTSSWRNSHPEIFATGCLDPDSRGAFDPAKNQTFELISALFHHDWFYLFPDAWLHLGSDEVPTTCWNNSIDLAFMELHNLSSFNNLFAYFVNSVVDIALQDNKKQHIILWDEAFTSGSPDPNKTIIQIWHDDVTNSVLDAGFQVIYSPSSAWYLDHLDTNWTDRYTLNIPDSVLGGEACAWGETMDPSDIEATVWPSLAAVAERLWSPLHLTLNLTTAESRLRQFRCILLDRGVRAEPVGLAGRTAPTGPGSCLYSD</sequence>
<dbReference type="InterPro" id="IPR015883">
    <property type="entry name" value="Glyco_hydro_20_cat"/>
</dbReference>
<dbReference type="PRINTS" id="PR00738">
    <property type="entry name" value="GLHYDRLASE20"/>
</dbReference>
<proteinExistence type="inferred from homology"/>
<evidence type="ECO:0000256" key="2">
    <source>
        <dbReference type="ARBA" id="ARBA00006285"/>
    </source>
</evidence>
<dbReference type="GO" id="GO:0004563">
    <property type="term" value="F:beta-N-acetylhexosaminidase activity"/>
    <property type="evidence" value="ECO:0007669"/>
    <property type="project" value="UniProtKB-EC"/>
</dbReference>
<evidence type="ECO:0000256" key="7">
    <source>
        <dbReference type="PIRSR" id="PIRSR001093-1"/>
    </source>
</evidence>
<feature type="domain" description="Glycoside hydrolase family 20 catalytic" evidence="8">
    <location>
        <begin position="407"/>
        <end position="443"/>
    </location>
</feature>
<dbReference type="EMBL" id="HBIJ01000556">
    <property type="protein sequence ID" value="CAE0359693.1"/>
    <property type="molecule type" value="Transcribed_RNA"/>
</dbReference>
<dbReference type="InterPro" id="IPR017853">
    <property type="entry name" value="GH"/>
</dbReference>
<dbReference type="AlphaFoldDB" id="A0A7S3JN57"/>
<evidence type="ECO:0000256" key="4">
    <source>
        <dbReference type="ARBA" id="ARBA00023180"/>
    </source>
</evidence>
<keyword evidence="4" id="KW-0325">Glycoprotein</keyword>
<dbReference type="GO" id="GO:0030203">
    <property type="term" value="P:glycosaminoglycan metabolic process"/>
    <property type="evidence" value="ECO:0007669"/>
    <property type="project" value="TreeGrafter"/>
</dbReference>
<dbReference type="PIRSF" id="PIRSF001093">
    <property type="entry name" value="B-hxosamndse_ab_euk"/>
    <property type="match status" value="1"/>
</dbReference>
<gene>
    <name evidence="10" type="ORF">ALAG00032_LOCUS422</name>
</gene>
<dbReference type="EC" id="3.2.1.52" evidence="6"/>
<protein>
    <recommendedName>
        <fullName evidence="6">Beta-hexosaminidase</fullName>
        <ecNumber evidence="6">3.2.1.52</ecNumber>
    </recommendedName>
</protein>
<evidence type="ECO:0000256" key="3">
    <source>
        <dbReference type="ARBA" id="ARBA00022801"/>
    </source>
</evidence>
<evidence type="ECO:0000256" key="6">
    <source>
        <dbReference type="PIRNR" id="PIRNR001093"/>
    </source>
</evidence>
<evidence type="ECO:0000256" key="1">
    <source>
        <dbReference type="ARBA" id="ARBA00001231"/>
    </source>
</evidence>
<name>A0A7S3JN57_9STRA</name>
<dbReference type="GO" id="GO:0016020">
    <property type="term" value="C:membrane"/>
    <property type="evidence" value="ECO:0007669"/>
    <property type="project" value="TreeGrafter"/>
</dbReference>
<reference evidence="10" key="1">
    <citation type="submission" date="2021-01" db="EMBL/GenBank/DDBJ databases">
        <authorList>
            <person name="Corre E."/>
            <person name="Pelletier E."/>
            <person name="Niang G."/>
            <person name="Scheremetjew M."/>
            <person name="Finn R."/>
            <person name="Kale V."/>
            <person name="Holt S."/>
            <person name="Cochrane G."/>
            <person name="Meng A."/>
            <person name="Brown T."/>
            <person name="Cohen L."/>
        </authorList>
    </citation>
    <scope>NUCLEOTIDE SEQUENCE</scope>
    <source>
        <strain evidence="10">CCMP1510</strain>
    </source>
</reference>
<evidence type="ECO:0000313" key="10">
    <source>
        <dbReference type="EMBL" id="CAE0359693.1"/>
    </source>
</evidence>
<dbReference type="PANTHER" id="PTHR22600">
    <property type="entry name" value="BETA-HEXOSAMINIDASE"/>
    <property type="match status" value="1"/>
</dbReference>
<accession>A0A7S3JN57</accession>
<organism evidence="10">
    <name type="scientific">Aureoumbra lagunensis</name>
    <dbReference type="NCBI Taxonomy" id="44058"/>
    <lineage>
        <taxon>Eukaryota</taxon>
        <taxon>Sar</taxon>
        <taxon>Stramenopiles</taxon>
        <taxon>Ochrophyta</taxon>
        <taxon>Pelagophyceae</taxon>
        <taxon>Pelagomonadales</taxon>
        <taxon>Aureoumbra</taxon>
    </lineage>
</organism>
<keyword evidence="5 6" id="KW-0326">Glycosidase</keyword>
<dbReference type="InterPro" id="IPR029018">
    <property type="entry name" value="Hex-like_dom2"/>
</dbReference>
<evidence type="ECO:0000259" key="8">
    <source>
        <dbReference type="Pfam" id="PF00728"/>
    </source>
</evidence>
<feature type="active site" description="Proton donor" evidence="7">
    <location>
        <position position="295"/>
    </location>
</feature>
<dbReference type="SUPFAM" id="SSF51445">
    <property type="entry name" value="(Trans)glycosidases"/>
    <property type="match status" value="1"/>
</dbReference>
<dbReference type="PANTHER" id="PTHR22600:SF21">
    <property type="entry name" value="BETA-HEXOSAMINIDASE A"/>
    <property type="match status" value="1"/>
</dbReference>
<feature type="domain" description="Glycoside hydrolase family 20 catalytic" evidence="8">
    <location>
        <begin position="142"/>
        <end position="399"/>
    </location>
</feature>
<feature type="domain" description="Beta-hexosaminidase eukaryotic type N-terminal" evidence="9">
    <location>
        <begin position="70"/>
        <end position="119"/>
    </location>
</feature>
<comment type="catalytic activity">
    <reaction evidence="1 6">
        <text>Hydrolysis of terminal non-reducing N-acetyl-D-hexosamine residues in N-acetyl-beta-D-hexosaminides.</text>
        <dbReference type="EC" id="3.2.1.52"/>
    </reaction>
</comment>
<dbReference type="Gene3D" id="3.30.379.10">
    <property type="entry name" value="Chitobiase/beta-hexosaminidase domain 2-like"/>
    <property type="match status" value="1"/>
</dbReference>
<dbReference type="GO" id="GO:0005975">
    <property type="term" value="P:carbohydrate metabolic process"/>
    <property type="evidence" value="ECO:0007669"/>
    <property type="project" value="InterPro"/>
</dbReference>
<dbReference type="SUPFAM" id="SSF55545">
    <property type="entry name" value="beta-N-acetylhexosaminidase-like domain"/>
    <property type="match status" value="1"/>
</dbReference>
<comment type="similarity">
    <text evidence="2 6">Belongs to the glycosyl hydrolase 20 family.</text>
</comment>
<dbReference type="Pfam" id="PF00728">
    <property type="entry name" value="Glyco_hydro_20"/>
    <property type="match status" value="2"/>
</dbReference>
<dbReference type="InterPro" id="IPR029019">
    <property type="entry name" value="HEX_eukaryotic_N"/>
</dbReference>
<dbReference type="Pfam" id="PF14845">
    <property type="entry name" value="Glycohydro_20b2"/>
    <property type="match status" value="1"/>
</dbReference>